<proteinExistence type="predicted"/>
<evidence type="ECO:0008006" key="4">
    <source>
        <dbReference type="Google" id="ProtNLM"/>
    </source>
</evidence>
<name>A0ABU1J8M9_9MICC</name>
<evidence type="ECO:0000256" key="1">
    <source>
        <dbReference type="SAM" id="Phobius"/>
    </source>
</evidence>
<sequence length="30" mass="3332">MSAEIVGLILVIVIVAVGFLVLTRIWHRGR</sequence>
<keyword evidence="3" id="KW-1185">Reference proteome</keyword>
<dbReference type="EMBL" id="JAVDQF010000001">
    <property type="protein sequence ID" value="MDR6268773.1"/>
    <property type="molecule type" value="Genomic_DNA"/>
</dbReference>
<comment type="caution">
    <text evidence="2">The sequence shown here is derived from an EMBL/GenBank/DDBJ whole genome shotgun (WGS) entry which is preliminary data.</text>
</comment>
<reference evidence="2 3" key="1">
    <citation type="submission" date="2023-07" db="EMBL/GenBank/DDBJ databases">
        <title>Sequencing the genomes of 1000 actinobacteria strains.</title>
        <authorList>
            <person name="Klenk H.-P."/>
        </authorList>
    </citation>
    <scope>NUCLEOTIDE SEQUENCE [LARGE SCALE GENOMIC DNA]</scope>
    <source>
        <strain evidence="2 3">DSM 14555</strain>
    </source>
</reference>
<gene>
    <name evidence="2" type="ORF">JOE69_001011</name>
</gene>
<evidence type="ECO:0000313" key="3">
    <source>
        <dbReference type="Proteomes" id="UP001185069"/>
    </source>
</evidence>
<keyword evidence="1" id="KW-1133">Transmembrane helix</keyword>
<dbReference type="Proteomes" id="UP001185069">
    <property type="component" value="Unassembled WGS sequence"/>
</dbReference>
<keyword evidence="1" id="KW-0812">Transmembrane</keyword>
<organism evidence="2 3">
    <name type="scientific">Arthrobacter russicus</name>
    <dbReference type="NCBI Taxonomy" id="172040"/>
    <lineage>
        <taxon>Bacteria</taxon>
        <taxon>Bacillati</taxon>
        <taxon>Actinomycetota</taxon>
        <taxon>Actinomycetes</taxon>
        <taxon>Micrococcales</taxon>
        <taxon>Micrococcaceae</taxon>
        <taxon>Arthrobacter</taxon>
    </lineage>
</organism>
<keyword evidence="1" id="KW-0472">Membrane</keyword>
<accession>A0ABU1J8M9</accession>
<protein>
    <recommendedName>
        <fullName evidence="4">LPXTG cell wall anchor domain-containing protein</fullName>
    </recommendedName>
</protein>
<evidence type="ECO:0000313" key="2">
    <source>
        <dbReference type="EMBL" id="MDR6268773.1"/>
    </source>
</evidence>
<feature type="transmembrane region" description="Helical" evidence="1">
    <location>
        <begin position="6"/>
        <end position="26"/>
    </location>
</feature>